<dbReference type="GO" id="GO:0003743">
    <property type="term" value="F:translation initiation factor activity"/>
    <property type="evidence" value="ECO:0007669"/>
    <property type="project" value="UniProtKB-KW"/>
</dbReference>
<dbReference type="InterPro" id="IPR036787">
    <property type="entry name" value="T_IF-3_N_sf"/>
</dbReference>
<evidence type="ECO:0000259" key="4">
    <source>
        <dbReference type="Pfam" id="PF05198"/>
    </source>
</evidence>
<evidence type="ECO:0000313" key="5">
    <source>
        <dbReference type="EMBL" id="KAH0564877.1"/>
    </source>
</evidence>
<dbReference type="AlphaFoldDB" id="A0A9P8LG49"/>
<dbReference type="GO" id="GO:0032790">
    <property type="term" value="P:ribosome disassembly"/>
    <property type="evidence" value="ECO:0007669"/>
    <property type="project" value="TreeGrafter"/>
</dbReference>
<evidence type="ECO:0000256" key="1">
    <source>
        <dbReference type="ARBA" id="ARBA00005439"/>
    </source>
</evidence>
<dbReference type="InterPro" id="IPR036788">
    <property type="entry name" value="T_IF-3_C_sf"/>
</dbReference>
<keyword evidence="2" id="KW-0396">Initiation factor</keyword>
<dbReference type="PANTHER" id="PTHR10938">
    <property type="entry name" value="TRANSLATION INITIATION FACTOR IF-3"/>
    <property type="match status" value="1"/>
</dbReference>
<gene>
    <name evidence="5" type="ORF">GP486_001734</name>
</gene>
<keyword evidence="3" id="KW-0648">Protein biosynthesis</keyword>
<comment type="similarity">
    <text evidence="1">Belongs to the IF-3 family.</text>
</comment>
<dbReference type="SUPFAM" id="SSF55200">
    <property type="entry name" value="Translation initiation factor IF3, C-terminal domain"/>
    <property type="match status" value="1"/>
</dbReference>
<protein>
    <recommendedName>
        <fullName evidence="4">Translation initiation factor 3 N-terminal domain-containing protein</fullName>
    </recommendedName>
</protein>
<dbReference type="PANTHER" id="PTHR10938:SF0">
    <property type="entry name" value="TRANSLATION INITIATION FACTOR IF-3, MITOCHONDRIAL"/>
    <property type="match status" value="1"/>
</dbReference>
<dbReference type="GO" id="GO:0070124">
    <property type="term" value="P:mitochondrial translational initiation"/>
    <property type="evidence" value="ECO:0007669"/>
    <property type="project" value="TreeGrafter"/>
</dbReference>
<dbReference type="Gene3D" id="3.30.110.10">
    <property type="entry name" value="Translation initiation factor 3 (IF-3), C-terminal domain"/>
    <property type="match status" value="1"/>
</dbReference>
<dbReference type="GO" id="GO:0005739">
    <property type="term" value="C:mitochondrion"/>
    <property type="evidence" value="ECO:0007669"/>
    <property type="project" value="TreeGrafter"/>
</dbReference>
<name>A0A9P8LG49_9PEZI</name>
<proteinExistence type="inferred from homology"/>
<comment type="caution">
    <text evidence="5">The sequence shown here is derived from an EMBL/GenBank/DDBJ whole genome shotgun (WGS) entry which is preliminary data.</text>
</comment>
<reference evidence="5" key="1">
    <citation type="submission" date="2021-03" db="EMBL/GenBank/DDBJ databases">
        <title>Comparative genomics and phylogenomic investigation of the class Geoglossomycetes provide insights into ecological specialization and systematics.</title>
        <authorList>
            <person name="Melie T."/>
            <person name="Pirro S."/>
            <person name="Miller A.N."/>
            <person name="Quandt A."/>
        </authorList>
    </citation>
    <scope>NUCLEOTIDE SEQUENCE</scope>
    <source>
        <strain evidence="5">CAQ_001_2017</strain>
    </source>
</reference>
<accession>A0A9P8LG49</accession>
<dbReference type="Gene3D" id="3.10.20.80">
    <property type="entry name" value="Translation initiation factor 3 (IF-3), N-terminal domain"/>
    <property type="match status" value="1"/>
</dbReference>
<evidence type="ECO:0000256" key="3">
    <source>
        <dbReference type="ARBA" id="ARBA00022917"/>
    </source>
</evidence>
<dbReference type="GO" id="GO:0043022">
    <property type="term" value="F:ribosome binding"/>
    <property type="evidence" value="ECO:0007669"/>
    <property type="project" value="TreeGrafter"/>
</dbReference>
<dbReference type="InterPro" id="IPR001288">
    <property type="entry name" value="Translation_initiation_fac_3"/>
</dbReference>
<dbReference type="InterPro" id="IPR019814">
    <property type="entry name" value="Translation_initiation_fac_3_N"/>
</dbReference>
<sequence length="244" mass="27646">MDHNILTQRLSRMKGIECLSAMQSLCKVFINSNGSAQPTSNLFVHATFLRPSARLVPPASVRIRPYAQAAPLKRRLPRDEEISASNVHLVDEHGTFHPPTPVRKLLASFDRKLYHLVAVAPIESGQIPICKIVPRKELRDRERAKPVKNPANIVKQLELNWAIDSNDLGHRLNKMREFLEKGMRVEVILANKRKGRKANAEEAAAVVRRIREKITEVEGAREWRSADGRVMGQMTMFLQGNVKI</sequence>
<feature type="domain" description="Translation initiation factor 3 N-terminal" evidence="4">
    <location>
        <begin position="79"/>
        <end position="142"/>
    </location>
</feature>
<dbReference type="EMBL" id="JAGHQM010000165">
    <property type="protein sequence ID" value="KAH0564877.1"/>
    <property type="molecule type" value="Genomic_DNA"/>
</dbReference>
<evidence type="ECO:0000256" key="2">
    <source>
        <dbReference type="ARBA" id="ARBA00022540"/>
    </source>
</evidence>
<dbReference type="Pfam" id="PF05198">
    <property type="entry name" value="IF3_N"/>
    <property type="match status" value="1"/>
</dbReference>
<dbReference type="Proteomes" id="UP000750711">
    <property type="component" value="Unassembled WGS sequence"/>
</dbReference>
<organism evidence="5 6">
    <name type="scientific">Trichoglossum hirsutum</name>
    <dbReference type="NCBI Taxonomy" id="265104"/>
    <lineage>
        <taxon>Eukaryota</taxon>
        <taxon>Fungi</taxon>
        <taxon>Dikarya</taxon>
        <taxon>Ascomycota</taxon>
        <taxon>Pezizomycotina</taxon>
        <taxon>Geoglossomycetes</taxon>
        <taxon>Geoglossales</taxon>
        <taxon>Geoglossaceae</taxon>
        <taxon>Trichoglossum</taxon>
    </lineage>
</organism>
<evidence type="ECO:0000313" key="6">
    <source>
        <dbReference type="Proteomes" id="UP000750711"/>
    </source>
</evidence>
<keyword evidence="6" id="KW-1185">Reference proteome</keyword>